<dbReference type="Proteomes" id="UP000006056">
    <property type="component" value="Chromosome"/>
</dbReference>
<dbReference type="AlphaFoldDB" id="I3ZK14"/>
<dbReference type="PROSITE" id="PS50109">
    <property type="entry name" value="HIS_KIN"/>
    <property type="match status" value="1"/>
</dbReference>
<keyword evidence="10" id="KW-0472">Membrane</keyword>
<evidence type="ECO:0000313" key="12">
    <source>
        <dbReference type="EMBL" id="AFL89582.1"/>
    </source>
</evidence>
<keyword evidence="8" id="KW-0902">Two-component regulatory system</keyword>
<proteinExistence type="predicted"/>
<feature type="domain" description="Histidine kinase" evidence="11">
    <location>
        <begin position="180"/>
        <end position="389"/>
    </location>
</feature>
<evidence type="ECO:0000256" key="5">
    <source>
        <dbReference type="ARBA" id="ARBA00022741"/>
    </source>
</evidence>
<comment type="catalytic activity">
    <reaction evidence="1">
        <text>ATP + protein L-histidine = ADP + protein N-phospho-L-histidine.</text>
        <dbReference type="EC" id="2.7.13.3"/>
    </reaction>
</comment>
<evidence type="ECO:0000313" key="13">
    <source>
        <dbReference type="Proteomes" id="UP000006056"/>
    </source>
</evidence>
<dbReference type="InterPro" id="IPR036097">
    <property type="entry name" value="HisK_dim/P_sf"/>
</dbReference>
<accession>I3ZK14</accession>
<gene>
    <name evidence="12" type="ordered locus">Terro_3365</name>
</gene>
<keyword evidence="7" id="KW-0067">ATP-binding</keyword>
<keyword evidence="13" id="KW-1185">Reference proteome</keyword>
<dbReference type="CDD" id="cd00082">
    <property type="entry name" value="HisKA"/>
    <property type="match status" value="1"/>
</dbReference>
<dbReference type="EC" id="2.7.13.3" evidence="2"/>
<dbReference type="SUPFAM" id="SSF55874">
    <property type="entry name" value="ATPase domain of HSP90 chaperone/DNA topoisomerase II/histidine kinase"/>
    <property type="match status" value="1"/>
</dbReference>
<feature type="coiled-coil region" evidence="9">
    <location>
        <begin position="141"/>
        <end position="168"/>
    </location>
</feature>
<dbReference type="InterPro" id="IPR003594">
    <property type="entry name" value="HATPase_dom"/>
</dbReference>
<evidence type="ECO:0000256" key="4">
    <source>
        <dbReference type="ARBA" id="ARBA00022679"/>
    </source>
</evidence>
<evidence type="ECO:0000256" key="2">
    <source>
        <dbReference type="ARBA" id="ARBA00012438"/>
    </source>
</evidence>
<dbReference type="PANTHER" id="PTHR43065">
    <property type="entry name" value="SENSOR HISTIDINE KINASE"/>
    <property type="match status" value="1"/>
</dbReference>
<dbReference type="eggNOG" id="COG4191">
    <property type="taxonomic scope" value="Bacteria"/>
</dbReference>
<feature type="transmembrane region" description="Helical" evidence="10">
    <location>
        <begin position="37"/>
        <end position="55"/>
    </location>
</feature>
<keyword evidence="6 12" id="KW-0418">Kinase</keyword>
<keyword evidence="3" id="KW-0597">Phosphoprotein</keyword>
<feature type="transmembrane region" description="Helical" evidence="10">
    <location>
        <begin position="117"/>
        <end position="134"/>
    </location>
</feature>
<dbReference type="SUPFAM" id="SSF47384">
    <property type="entry name" value="Homodimeric domain of signal transducing histidine kinase"/>
    <property type="match status" value="1"/>
</dbReference>
<dbReference type="InterPro" id="IPR005467">
    <property type="entry name" value="His_kinase_dom"/>
</dbReference>
<evidence type="ECO:0000256" key="1">
    <source>
        <dbReference type="ARBA" id="ARBA00000085"/>
    </source>
</evidence>
<evidence type="ECO:0000256" key="10">
    <source>
        <dbReference type="SAM" id="Phobius"/>
    </source>
</evidence>
<dbReference type="PANTHER" id="PTHR43065:SF10">
    <property type="entry name" value="PEROXIDE STRESS-ACTIVATED HISTIDINE KINASE MAK3"/>
    <property type="match status" value="1"/>
</dbReference>
<dbReference type="PRINTS" id="PR00344">
    <property type="entry name" value="BCTRLSENSOR"/>
</dbReference>
<evidence type="ECO:0000256" key="8">
    <source>
        <dbReference type="ARBA" id="ARBA00023012"/>
    </source>
</evidence>
<dbReference type="Pfam" id="PF00512">
    <property type="entry name" value="HisKA"/>
    <property type="match status" value="1"/>
</dbReference>
<dbReference type="Gene3D" id="3.30.565.10">
    <property type="entry name" value="Histidine kinase-like ATPase, C-terminal domain"/>
    <property type="match status" value="1"/>
</dbReference>
<organism evidence="12 13">
    <name type="scientific">Terriglobus roseus (strain DSM 18391 / NRRL B-41598 / KBS 63)</name>
    <dbReference type="NCBI Taxonomy" id="926566"/>
    <lineage>
        <taxon>Bacteria</taxon>
        <taxon>Pseudomonadati</taxon>
        <taxon>Acidobacteriota</taxon>
        <taxon>Terriglobia</taxon>
        <taxon>Terriglobales</taxon>
        <taxon>Acidobacteriaceae</taxon>
        <taxon>Terriglobus</taxon>
    </lineage>
</organism>
<evidence type="ECO:0000256" key="7">
    <source>
        <dbReference type="ARBA" id="ARBA00022840"/>
    </source>
</evidence>
<dbReference type="Gene3D" id="1.10.287.130">
    <property type="match status" value="1"/>
</dbReference>
<evidence type="ECO:0000256" key="9">
    <source>
        <dbReference type="SAM" id="Coils"/>
    </source>
</evidence>
<dbReference type="InterPro" id="IPR003661">
    <property type="entry name" value="HisK_dim/P_dom"/>
</dbReference>
<dbReference type="GO" id="GO:0005524">
    <property type="term" value="F:ATP binding"/>
    <property type="evidence" value="ECO:0007669"/>
    <property type="project" value="UniProtKB-KW"/>
</dbReference>
<keyword evidence="10" id="KW-0812">Transmembrane</keyword>
<sequence>MQHPAQVAIYPPNLLLQATWENTPMESVQSRIRSPRFITAMIAFLIVSLAITTWITPPHAVVLHNILHHLNILPFMLAGMIFGWKGALRAIVFAVMLQAPIVYEHWYRAPLDAQDQVVELSTFGIAGMIAGLVADRERMQRARVEATKHELERVYSELRENIQQMKKTERLTAAGELAASLAHEIRNPLASISGAAGIVARGQAPAASQHECLDILMKESQRLNKLLTNFLDFARPRLPRFQATDPGAMLQSVTTLAQHSGVERGVDIVLRTNSLRGEVQCDAEQVKQVLLNLMLNAIQATSGHGTILVRAFMNAQSLCVEVQDEGCGVEQQNMDRLFDPFFTTKENGTGLGLAVSANIVAQHGGTLSCDRNGADRRGMTFRVELPLQPPSVGDAARAKDKAAFA</sequence>
<keyword evidence="9" id="KW-0175">Coiled coil</keyword>
<keyword evidence="5" id="KW-0547">Nucleotide-binding</keyword>
<dbReference type="InterPro" id="IPR036890">
    <property type="entry name" value="HATPase_C_sf"/>
</dbReference>
<keyword evidence="4" id="KW-0808">Transferase</keyword>
<evidence type="ECO:0000259" key="11">
    <source>
        <dbReference type="PROSITE" id="PS50109"/>
    </source>
</evidence>
<dbReference type="Pfam" id="PF02518">
    <property type="entry name" value="HATPase_c"/>
    <property type="match status" value="1"/>
</dbReference>
<dbReference type="GO" id="GO:0000155">
    <property type="term" value="F:phosphorelay sensor kinase activity"/>
    <property type="evidence" value="ECO:0007669"/>
    <property type="project" value="InterPro"/>
</dbReference>
<reference evidence="12 13" key="1">
    <citation type="submission" date="2012-06" db="EMBL/GenBank/DDBJ databases">
        <title>Complete genome of Terriglobus roseus DSM 18391.</title>
        <authorList>
            <consortium name="US DOE Joint Genome Institute (JGI-PGF)"/>
            <person name="Lucas S."/>
            <person name="Copeland A."/>
            <person name="Lapidus A."/>
            <person name="Glavina del Rio T."/>
            <person name="Dalin E."/>
            <person name="Tice H."/>
            <person name="Bruce D."/>
            <person name="Goodwin L."/>
            <person name="Pitluck S."/>
            <person name="Peters L."/>
            <person name="Mikhailova N."/>
            <person name="Munk A.C.C."/>
            <person name="Kyrpides N."/>
            <person name="Mavromatis K."/>
            <person name="Ivanova N."/>
            <person name="Brettin T."/>
            <person name="Detter J.C."/>
            <person name="Han C."/>
            <person name="Larimer F."/>
            <person name="Land M."/>
            <person name="Hauser L."/>
            <person name="Markowitz V."/>
            <person name="Cheng J.-F."/>
            <person name="Hugenholtz P."/>
            <person name="Woyke T."/>
            <person name="Wu D."/>
            <person name="Brambilla E."/>
            <person name="Klenk H.-P."/>
            <person name="Eisen J.A."/>
        </authorList>
    </citation>
    <scope>NUCLEOTIDE SEQUENCE [LARGE SCALE GENOMIC DNA]</scope>
    <source>
        <strain evidence="13">DSM 18391 / NRRL B-41598 / KBS 63</strain>
    </source>
</reference>
<name>I3ZK14_TERRK</name>
<dbReference type="EMBL" id="CP003379">
    <property type="protein sequence ID" value="AFL89582.1"/>
    <property type="molecule type" value="Genomic_DNA"/>
</dbReference>
<dbReference type="HOGENOM" id="CLU_000445_114_39_0"/>
<evidence type="ECO:0000256" key="6">
    <source>
        <dbReference type="ARBA" id="ARBA00022777"/>
    </source>
</evidence>
<dbReference type="STRING" id="926566.Terro_3365"/>
<evidence type="ECO:0000256" key="3">
    <source>
        <dbReference type="ARBA" id="ARBA00022553"/>
    </source>
</evidence>
<dbReference type="SMART" id="SM00387">
    <property type="entry name" value="HATPase_c"/>
    <property type="match status" value="1"/>
</dbReference>
<feature type="transmembrane region" description="Helical" evidence="10">
    <location>
        <begin position="75"/>
        <end position="97"/>
    </location>
</feature>
<dbReference type="SMART" id="SM00388">
    <property type="entry name" value="HisKA"/>
    <property type="match status" value="1"/>
</dbReference>
<protein>
    <recommendedName>
        <fullName evidence="2">histidine kinase</fullName>
        <ecNumber evidence="2">2.7.13.3</ecNumber>
    </recommendedName>
</protein>
<keyword evidence="10" id="KW-1133">Transmembrane helix</keyword>
<dbReference type="KEGG" id="trs:Terro_3365"/>
<dbReference type="InterPro" id="IPR004358">
    <property type="entry name" value="Sig_transdc_His_kin-like_C"/>
</dbReference>